<dbReference type="PROSITE" id="PS50234">
    <property type="entry name" value="VWFA"/>
    <property type="match status" value="1"/>
</dbReference>
<feature type="signal peptide" evidence="1">
    <location>
        <begin position="1"/>
        <end position="18"/>
    </location>
</feature>
<dbReference type="SUPFAM" id="SSF53300">
    <property type="entry name" value="vWA-like"/>
    <property type="match status" value="1"/>
</dbReference>
<dbReference type="Proteomes" id="UP000293719">
    <property type="component" value="Chromosome"/>
</dbReference>
<dbReference type="Gene3D" id="3.40.50.410">
    <property type="entry name" value="von Willebrand factor, type A domain"/>
    <property type="match status" value="1"/>
</dbReference>
<dbReference type="AlphaFoldDB" id="A0A4P6V628"/>
<name>A0A4P6V628_9HYPH</name>
<dbReference type="InterPro" id="IPR036465">
    <property type="entry name" value="vWFA_dom_sf"/>
</dbReference>
<dbReference type="OrthoDB" id="9792179at2"/>
<dbReference type="KEGG" id="rpod:E0E05_00650"/>
<evidence type="ECO:0000313" key="4">
    <source>
        <dbReference type="Proteomes" id="UP000293719"/>
    </source>
</evidence>
<dbReference type="EMBL" id="CP036532">
    <property type="protein sequence ID" value="QBK32189.1"/>
    <property type="molecule type" value="Genomic_DNA"/>
</dbReference>
<dbReference type="Pfam" id="PF06707">
    <property type="entry name" value="DUF1194"/>
    <property type="match status" value="1"/>
</dbReference>
<keyword evidence="4" id="KW-1185">Reference proteome</keyword>
<sequence>MLALLLVSILWTVAPVRAQPQCALSLILAIDVSSSVDDRDYRLQMDGLAEAFRDPQIREAITRVGGIQVTAYEWSGRRQQVEIAPWTFLAGDASVLALADRLQAHPRGHTAFPTALGYALGHAASLFRSAPLDCTRKVIDVSGDGVNNEGFSPELAYANFPFEGVQVNGLVIAGARPDPVAFYQEHVLYGPGAFLEIADGFADFEAAMKRKLLREIIGGALSGVPDRRRAALVRQAGPSSRWIAGAVQPAEASMRAMSSSDRPKWCPSSWMSTWVTMSPSVSSFSAQ</sequence>
<protein>
    <submittedName>
        <fullName evidence="3">DUF1194 domain-containing protein</fullName>
    </submittedName>
</protein>
<organism evidence="3 4">
    <name type="scientific">Roseitalea porphyridii</name>
    <dbReference type="NCBI Taxonomy" id="1852022"/>
    <lineage>
        <taxon>Bacteria</taxon>
        <taxon>Pseudomonadati</taxon>
        <taxon>Pseudomonadota</taxon>
        <taxon>Alphaproteobacteria</taxon>
        <taxon>Hyphomicrobiales</taxon>
        <taxon>Ahrensiaceae</taxon>
        <taxon>Roseitalea</taxon>
    </lineage>
</organism>
<proteinExistence type="predicted"/>
<dbReference type="InterPro" id="IPR010607">
    <property type="entry name" value="DUF1194"/>
</dbReference>
<keyword evidence="1" id="KW-0732">Signal</keyword>
<reference evidence="3 4" key="1">
    <citation type="journal article" date="2017" name="Int. J. Syst. Evol. Microbiol.">
        <title>Roseitalea porphyridii gen. nov., sp. nov., isolated from a red alga, and reclassification of Hoeflea suaedae Chung et al. 2013 as Pseudohoeflea suaedae gen. nov., comb. nov.</title>
        <authorList>
            <person name="Hyeon J.W."/>
            <person name="Jeong S.E."/>
            <person name="Baek K."/>
            <person name="Jeon C.O."/>
        </authorList>
    </citation>
    <scope>NUCLEOTIDE SEQUENCE [LARGE SCALE GENOMIC DNA]</scope>
    <source>
        <strain evidence="3 4">MA7-20</strain>
    </source>
</reference>
<dbReference type="CDD" id="cd00198">
    <property type="entry name" value="vWFA"/>
    <property type="match status" value="1"/>
</dbReference>
<evidence type="ECO:0000259" key="2">
    <source>
        <dbReference type="PROSITE" id="PS50234"/>
    </source>
</evidence>
<evidence type="ECO:0000313" key="3">
    <source>
        <dbReference type="EMBL" id="QBK32189.1"/>
    </source>
</evidence>
<accession>A0A4P6V628</accession>
<evidence type="ECO:0000256" key="1">
    <source>
        <dbReference type="SAM" id="SignalP"/>
    </source>
</evidence>
<gene>
    <name evidence="3" type="ORF">E0E05_00650</name>
</gene>
<feature type="chain" id="PRO_5020277881" evidence="1">
    <location>
        <begin position="19"/>
        <end position="287"/>
    </location>
</feature>
<dbReference type="InterPro" id="IPR002035">
    <property type="entry name" value="VWF_A"/>
</dbReference>
<feature type="domain" description="VWFA" evidence="2">
    <location>
        <begin position="25"/>
        <end position="216"/>
    </location>
</feature>